<dbReference type="Proteomes" id="UP000044841">
    <property type="component" value="Unassembled WGS sequence"/>
</dbReference>
<protein>
    <submittedName>
        <fullName evidence="1">Uncharacterized protein</fullName>
    </submittedName>
</protein>
<name>A0A0K6GIX0_9AGAM</name>
<evidence type="ECO:0000313" key="2">
    <source>
        <dbReference type="Proteomes" id="UP000044841"/>
    </source>
</evidence>
<gene>
    <name evidence="1" type="ORF">RSOLAG22IIIB_07052</name>
</gene>
<keyword evidence="2" id="KW-1185">Reference proteome</keyword>
<organism evidence="1 2">
    <name type="scientific">Rhizoctonia solani</name>
    <dbReference type="NCBI Taxonomy" id="456999"/>
    <lineage>
        <taxon>Eukaryota</taxon>
        <taxon>Fungi</taxon>
        <taxon>Dikarya</taxon>
        <taxon>Basidiomycota</taxon>
        <taxon>Agaricomycotina</taxon>
        <taxon>Agaricomycetes</taxon>
        <taxon>Cantharellales</taxon>
        <taxon>Ceratobasidiaceae</taxon>
        <taxon>Rhizoctonia</taxon>
    </lineage>
</organism>
<dbReference type="EMBL" id="CYGV01002011">
    <property type="protein sequence ID" value="CUA78401.1"/>
    <property type="molecule type" value="Genomic_DNA"/>
</dbReference>
<dbReference type="AlphaFoldDB" id="A0A0K6GIX0"/>
<reference evidence="1 2" key="1">
    <citation type="submission" date="2015-07" db="EMBL/GenBank/DDBJ databases">
        <authorList>
            <person name="Noorani M."/>
        </authorList>
    </citation>
    <scope>NUCLEOTIDE SEQUENCE [LARGE SCALE GENOMIC DNA]</scope>
    <source>
        <strain evidence="1">BBA 69670</strain>
    </source>
</reference>
<accession>A0A0K6GIX0</accession>
<sequence>MSHRTTARMNLLNHEGYEGGQTDLIEQPPTNYSRFTEPSDISSSLEIYHQDLAGKLTPFTPGGFLDSIFSLAWPIDQPGRTSPQLTQPSQIDDIVDQSDDLEDMQSALTGFLALDQTVESNGLPFVLQECAAWLTLTYVTGEKPRQILHLVANTVNGLTPSSAEYDPAESTCFPATEAIFRQRLAEAGTRIESSRGLNQQQANEAMIFVNQWILTKYRVDSLSSVLGFMQLVVPIFRRAFQIP</sequence>
<evidence type="ECO:0000313" key="1">
    <source>
        <dbReference type="EMBL" id="CUA78401.1"/>
    </source>
</evidence>
<proteinExistence type="predicted"/>